<dbReference type="GO" id="GO:0003887">
    <property type="term" value="F:DNA-directed DNA polymerase activity"/>
    <property type="evidence" value="ECO:0007669"/>
    <property type="project" value="UniProtKB-KW"/>
</dbReference>
<dbReference type="GO" id="GO:0008408">
    <property type="term" value="F:3'-5' exonuclease activity"/>
    <property type="evidence" value="ECO:0007669"/>
    <property type="project" value="InterPro"/>
</dbReference>
<gene>
    <name evidence="10" type="ORF">A2773_00175</name>
</gene>
<dbReference type="InterPro" id="IPR004805">
    <property type="entry name" value="DnaE2/DnaE/PolC"/>
</dbReference>
<dbReference type="GO" id="GO:0005737">
    <property type="term" value="C:cytoplasm"/>
    <property type="evidence" value="ECO:0007669"/>
    <property type="project" value="UniProtKB-SubCell"/>
</dbReference>
<dbReference type="Pfam" id="PF14579">
    <property type="entry name" value="HHH_6"/>
    <property type="match status" value="1"/>
</dbReference>
<evidence type="ECO:0000256" key="3">
    <source>
        <dbReference type="ARBA" id="ARBA00019114"/>
    </source>
</evidence>
<evidence type="ECO:0000256" key="1">
    <source>
        <dbReference type="ARBA" id="ARBA00004496"/>
    </source>
</evidence>
<dbReference type="NCBIfam" id="TIGR00594">
    <property type="entry name" value="polc"/>
    <property type="match status" value="1"/>
</dbReference>
<dbReference type="EMBL" id="MFJE01000063">
    <property type="protein sequence ID" value="OGG13012.1"/>
    <property type="molecule type" value="Genomic_DNA"/>
</dbReference>
<sequence length="1075" mass="120841">MSDFTHLHCHTEYSLLDGLNKIPDLIARAKELGMDSLAITDHGAMYGVIKFFLEAKEAGIKPIIGVEAYQAARSRFDKQSGLDKDQYHLLLLAKNNTGYKNLLKLITRANLEGFYYKPRIDMELLRIYSEGLICLSGCINGEVPQLLLTDQYEHAEKKAREFLSIFGEDNYYFELQKHPKIPLQDKLNERLIELSRKLGIPLVATNDVHYLNADDAEAQEILICIGTQRTILESNRTLSMINSPDFYLRSVEEMKGLFIQYPEAIENTRKIADMCNVEIELGKWILPHFIVPEGFTPDSFLKKLVYERAEKRFGRITEEMKTRIEYELGIITQKGYSTYFLIVADFVNWAKEKEIAVGPGRGSAAGSLVAYSMGITDLDPLFHALPFERFMNPNRPSPPDIDLDFADDRRDEVIAYVTDKYGDDRVAQIITFGTMEARAAVRDVGRALGMPYAQPDRIAKLIPPGAQGFPMSIDKAIQITPELSAAYQNEPDTKRLLDLARKLEGVSRHSSVHAAGIVISDEPLTTYTPLQKEARGERIITQFDMYCLDLNAADGKAVGLLKMDLLGLRNLTILENSIKFVKMTRGIDVDLHKIPLDDAKVYPLISSGETTGIFQLESGGMRRLARDLKPTKFTDISAMVALFRPGPMDWIPSFIEAKQNPKKIKYPHPALKEILAETYGIAVYQEQCMQIAHKLAGYTMVEADKLRMAIGKKKPEVMKKEKEKFISGCIKQGHTKLVAENVFSLIEKFVGYGFNKAHSASYGMIAYQTAYMKAHYPVEFMTAVLAAESRGTGPTRDEKIAQAVLECKRNKITLLPPDINKSDTQFSIEDGKIRFGLSAIKNVGTAAIETILGGRQKDGPFQSFSDFINRVDLQKVNKKTLESLIKAGAFSLFGKRASMLAGFPQMLERAHKRKDDKNSGQVSLFSEEEILPSGDSFPDMEEFSKDELLIFEKSLLGFYLTHHPLMEKVDLLSKKVTHRIGELIPSRDPVVIGGMITQIKKIFTKATGAEMAFVKIDDFTGTVELVVFPSVYEKTRLIWINDRVILLKGKVSQKEERLTVIVDDAKVLDLNSSSS</sequence>
<dbReference type="InterPro" id="IPR029460">
    <property type="entry name" value="DNAPol_HHH"/>
</dbReference>
<evidence type="ECO:0000256" key="2">
    <source>
        <dbReference type="ARBA" id="ARBA00012417"/>
    </source>
</evidence>
<evidence type="ECO:0000313" key="11">
    <source>
        <dbReference type="Proteomes" id="UP000177383"/>
    </source>
</evidence>
<evidence type="ECO:0000259" key="9">
    <source>
        <dbReference type="SMART" id="SM00481"/>
    </source>
</evidence>
<protein>
    <recommendedName>
        <fullName evidence="3">DNA polymerase III subunit alpha</fullName>
        <ecNumber evidence="2">2.7.7.7</ecNumber>
    </recommendedName>
</protein>
<dbReference type="PANTHER" id="PTHR32294">
    <property type="entry name" value="DNA POLYMERASE III SUBUNIT ALPHA"/>
    <property type="match status" value="1"/>
</dbReference>
<dbReference type="AlphaFoldDB" id="A0A1F5ZLN7"/>
<dbReference type="Gene3D" id="1.10.150.870">
    <property type="match status" value="1"/>
</dbReference>
<dbReference type="SUPFAM" id="SSF89550">
    <property type="entry name" value="PHP domain-like"/>
    <property type="match status" value="1"/>
</dbReference>
<feature type="domain" description="Polymerase/histidinol phosphatase N-terminal" evidence="9">
    <location>
        <begin position="5"/>
        <end position="72"/>
    </location>
</feature>
<dbReference type="Pfam" id="PF01336">
    <property type="entry name" value="tRNA_anti-codon"/>
    <property type="match status" value="1"/>
</dbReference>
<evidence type="ECO:0000256" key="8">
    <source>
        <dbReference type="ARBA" id="ARBA00049244"/>
    </source>
</evidence>
<dbReference type="STRING" id="1798375.A2773_00175"/>
<proteinExistence type="predicted"/>
<dbReference type="GO" id="GO:0006260">
    <property type="term" value="P:DNA replication"/>
    <property type="evidence" value="ECO:0007669"/>
    <property type="project" value="UniProtKB-KW"/>
</dbReference>
<keyword evidence="6" id="KW-0235">DNA replication</keyword>
<evidence type="ECO:0000313" key="10">
    <source>
        <dbReference type="EMBL" id="OGG13012.1"/>
    </source>
</evidence>
<dbReference type="NCBIfam" id="NF004226">
    <property type="entry name" value="PRK05673.1"/>
    <property type="match status" value="1"/>
</dbReference>
<dbReference type="GO" id="GO:0003676">
    <property type="term" value="F:nucleic acid binding"/>
    <property type="evidence" value="ECO:0007669"/>
    <property type="project" value="InterPro"/>
</dbReference>
<reference evidence="10 11" key="1">
    <citation type="journal article" date="2016" name="Nat. Commun.">
        <title>Thousands of microbial genomes shed light on interconnected biogeochemical processes in an aquifer system.</title>
        <authorList>
            <person name="Anantharaman K."/>
            <person name="Brown C.T."/>
            <person name="Hug L.A."/>
            <person name="Sharon I."/>
            <person name="Castelle C.J."/>
            <person name="Probst A.J."/>
            <person name="Thomas B.C."/>
            <person name="Singh A."/>
            <person name="Wilkins M.J."/>
            <person name="Karaoz U."/>
            <person name="Brodie E.L."/>
            <person name="Williams K.H."/>
            <person name="Hubbard S.S."/>
            <person name="Banfield J.F."/>
        </authorList>
    </citation>
    <scope>NUCLEOTIDE SEQUENCE [LARGE SCALE GENOMIC DNA]</scope>
</reference>
<keyword evidence="7" id="KW-0239">DNA-directed DNA polymerase</keyword>
<evidence type="ECO:0000256" key="7">
    <source>
        <dbReference type="ARBA" id="ARBA00022932"/>
    </source>
</evidence>
<dbReference type="Gene3D" id="3.20.20.140">
    <property type="entry name" value="Metal-dependent hydrolases"/>
    <property type="match status" value="1"/>
</dbReference>
<keyword evidence="5" id="KW-0548">Nucleotidyltransferase</keyword>
<dbReference type="InterPro" id="IPR004365">
    <property type="entry name" value="NA-bd_OB_tRNA"/>
</dbReference>
<dbReference type="InterPro" id="IPR011708">
    <property type="entry name" value="DNA_pol3_alpha_NTPase_dom"/>
</dbReference>
<accession>A0A1F5ZLN7</accession>
<dbReference type="EC" id="2.7.7.7" evidence="2"/>
<dbReference type="SMART" id="SM00481">
    <property type="entry name" value="POLIIIAc"/>
    <property type="match status" value="1"/>
</dbReference>
<dbReference type="NCBIfam" id="NF005298">
    <property type="entry name" value="PRK06826.1"/>
    <property type="match status" value="1"/>
</dbReference>
<dbReference type="CDD" id="cd04485">
    <property type="entry name" value="DnaE_OBF"/>
    <property type="match status" value="1"/>
</dbReference>
<dbReference type="Pfam" id="PF07733">
    <property type="entry name" value="DNA_pol3_alpha"/>
    <property type="match status" value="1"/>
</dbReference>
<evidence type="ECO:0000256" key="6">
    <source>
        <dbReference type="ARBA" id="ARBA00022705"/>
    </source>
</evidence>
<keyword evidence="4" id="KW-0808">Transferase</keyword>
<dbReference type="InterPro" id="IPR041931">
    <property type="entry name" value="DNA_pol3_alpha_thumb_dom"/>
</dbReference>
<comment type="caution">
    <text evidence="10">The sequence shown here is derived from an EMBL/GenBank/DDBJ whole genome shotgun (WGS) entry which is preliminary data.</text>
</comment>
<dbReference type="InterPro" id="IPR040982">
    <property type="entry name" value="DNA_pol3_finger"/>
</dbReference>
<dbReference type="InterPro" id="IPR016195">
    <property type="entry name" value="Pol/histidinol_Pase-like"/>
</dbReference>
<dbReference type="InterPro" id="IPR003141">
    <property type="entry name" value="Pol/His_phosphatase_N"/>
</dbReference>
<name>A0A1F5ZLN7_9BACT</name>
<dbReference type="Gene3D" id="1.10.10.1600">
    <property type="entry name" value="Bacterial DNA polymerase III alpha subunit, thumb domain"/>
    <property type="match status" value="1"/>
</dbReference>
<comment type="catalytic activity">
    <reaction evidence="8">
        <text>DNA(n) + a 2'-deoxyribonucleoside 5'-triphosphate = DNA(n+1) + diphosphate</text>
        <dbReference type="Rhea" id="RHEA:22508"/>
        <dbReference type="Rhea" id="RHEA-COMP:17339"/>
        <dbReference type="Rhea" id="RHEA-COMP:17340"/>
        <dbReference type="ChEBI" id="CHEBI:33019"/>
        <dbReference type="ChEBI" id="CHEBI:61560"/>
        <dbReference type="ChEBI" id="CHEBI:173112"/>
        <dbReference type="EC" id="2.7.7.7"/>
    </reaction>
</comment>
<dbReference type="CDD" id="cd12113">
    <property type="entry name" value="PHP_PolIIIA_DnaE3"/>
    <property type="match status" value="1"/>
</dbReference>
<organism evidence="10 11">
    <name type="scientific">Candidatus Gottesmanbacteria bacterium RIFCSPHIGHO2_01_FULL_39_10</name>
    <dbReference type="NCBI Taxonomy" id="1798375"/>
    <lineage>
        <taxon>Bacteria</taxon>
        <taxon>Candidatus Gottesmaniibacteriota</taxon>
    </lineage>
</organism>
<dbReference type="Pfam" id="PF17657">
    <property type="entry name" value="DNA_pol3_finger"/>
    <property type="match status" value="1"/>
</dbReference>
<dbReference type="Proteomes" id="UP000177383">
    <property type="component" value="Unassembled WGS sequence"/>
</dbReference>
<dbReference type="Pfam" id="PF02811">
    <property type="entry name" value="PHP"/>
    <property type="match status" value="1"/>
</dbReference>
<evidence type="ECO:0000256" key="4">
    <source>
        <dbReference type="ARBA" id="ARBA00022679"/>
    </source>
</evidence>
<comment type="subcellular location">
    <subcellularLocation>
        <location evidence="1">Cytoplasm</location>
    </subcellularLocation>
</comment>
<dbReference type="InterPro" id="IPR004013">
    <property type="entry name" value="PHP_dom"/>
</dbReference>
<evidence type="ECO:0000256" key="5">
    <source>
        <dbReference type="ARBA" id="ARBA00022695"/>
    </source>
</evidence>
<dbReference type="PANTHER" id="PTHR32294:SF0">
    <property type="entry name" value="DNA POLYMERASE III SUBUNIT ALPHA"/>
    <property type="match status" value="1"/>
</dbReference>